<proteinExistence type="predicted"/>
<organism evidence="2 3">
    <name type="scientific">Larinioides sclopetarius</name>
    <dbReference type="NCBI Taxonomy" id="280406"/>
    <lineage>
        <taxon>Eukaryota</taxon>
        <taxon>Metazoa</taxon>
        <taxon>Ecdysozoa</taxon>
        <taxon>Arthropoda</taxon>
        <taxon>Chelicerata</taxon>
        <taxon>Arachnida</taxon>
        <taxon>Araneae</taxon>
        <taxon>Araneomorphae</taxon>
        <taxon>Entelegynae</taxon>
        <taxon>Araneoidea</taxon>
        <taxon>Araneidae</taxon>
        <taxon>Larinioides</taxon>
    </lineage>
</organism>
<protein>
    <submittedName>
        <fullName evidence="2">Uncharacterized protein</fullName>
    </submittedName>
</protein>
<sequence length="55" mass="6433">MTHTKKESSKEKKSKSSSPCREEDSSATLCMDVFDFYIYILVQSEDFIHLKTLRN</sequence>
<evidence type="ECO:0000313" key="2">
    <source>
        <dbReference type="EMBL" id="CAL1262424.1"/>
    </source>
</evidence>
<reference evidence="2 3" key="1">
    <citation type="submission" date="2024-04" db="EMBL/GenBank/DDBJ databases">
        <authorList>
            <person name="Rising A."/>
            <person name="Reimegard J."/>
            <person name="Sonavane S."/>
            <person name="Akerstrom W."/>
            <person name="Nylinder S."/>
            <person name="Hedman E."/>
            <person name="Kallberg Y."/>
        </authorList>
    </citation>
    <scope>NUCLEOTIDE SEQUENCE [LARGE SCALE GENOMIC DNA]</scope>
</reference>
<evidence type="ECO:0000256" key="1">
    <source>
        <dbReference type="SAM" id="MobiDB-lite"/>
    </source>
</evidence>
<accession>A0AAV1YU93</accession>
<evidence type="ECO:0000313" key="3">
    <source>
        <dbReference type="Proteomes" id="UP001497382"/>
    </source>
</evidence>
<dbReference type="EMBL" id="CAXIEN010000005">
    <property type="protein sequence ID" value="CAL1262424.1"/>
    <property type="molecule type" value="Genomic_DNA"/>
</dbReference>
<keyword evidence="3" id="KW-1185">Reference proteome</keyword>
<dbReference type="Proteomes" id="UP001497382">
    <property type="component" value="Unassembled WGS sequence"/>
</dbReference>
<feature type="compositionally biased region" description="Basic and acidic residues" evidence="1">
    <location>
        <begin position="1"/>
        <end position="11"/>
    </location>
</feature>
<comment type="caution">
    <text evidence="2">The sequence shown here is derived from an EMBL/GenBank/DDBJ whole genome shotgun (WGS) entry which is preliminary data.</text>
</comment>
<gene>
    <name evidence="2" type="ORF">LARSCL_LOCUS980</name>
</gene>
<feature type="region of interest" description="Disordered" evidence="1">
    <location>
        <begin position="1"/>
        <end position="25"/>
    </location>
</feature>
<dbReference type="AlphaFoldDB" id="A0AAV1YU93"/>
<name>A0AAV1YU93_9ARAC</name>